<dbReference type="SMART" id="SM00686">
    <property type="entry name" value="DM13"/>
    <property type="match status" value="1"/>
</dbReference>
<evidence type="ECO:0000256" key="1">
    <source>
        <dbReference type="SAM" id="MobiDB-lite"/>
    </source>
</evidence>
<feature type="signal peptide" evidence="2">
    <location>
        <begin position="1"/>
        <end position="20"/>
    </location>
</feature>
<feature type="domain" description="DM13" evidence="3">
    <location>
        <begin position="25"/>
        <end position="128"/>
    </location>
</feature>
<evidence type="ECO:0000259" key="3">
    <source>
        <dbReference type="PROSITE" id="PS51549"/>
    </source>
</evidence>
<keyword evidence="2" id="KW-0732">Signal</keyword>
<reference evidence="4" key="1">
    <citation type="journal article" date="2023" name="Mol. Phylogenet. Evol.">
        <title>Genome-scale phylogeny and comparative genomics of the fungal order Sordariales.</title>
        <authorList>
            <person name="Hensen N."/>
            <person name="Bonometti L."/>
            <person name="Westerberg I."/>
            <person name="Brannstrom I.O."/>
            <person name="Guillou S."/>
            <person name="Cros-Aarteil S."/>
            <person name="Calhoun S."/>
            <person name="Haridas S."/>
            <person name="Kuo A."/>
            <person name="Mondo S."/>
            <person name="Pangilinan J."/>
            <person name="Riley R."/>
            <person name="LaButti K."/>
            <person name="Andreopoulos B."/>
            <person name="Lipzen A."/>
            <person name="Chen C."/>
            <person name="Yan M."/>
            <person name="Daum C."/>
            <person name="Ng V."/>
            <person name="Clum A."/>
            <person name="Steindorff A."/>
            <person name="Ohm R.A."/>
            <person name="Martin F."/>
            <person name="Silar P."/>
            <person name="Natvig D.O."/>
            <person name="Lalanne C."/>
            <person name="Gautier V."/>
            <person name="Ament-Velasquez S.L."/>
            <person name="Kruys A."/>
            <person name="Hutchinson M.I."/>
            <person name="Powell A.J."/>
            <person name="Barry K."/>
            <person name="Miller A.N."/>
            <person name="Grigoriev I.V."/>
            <person name="Debuchy R."/>
            <person name="Gladieux P."/>
            <person name="Hiltunen Thoren M."/>
            <person name="Johannesson H."/>
        </authorList>
    </citation>
    <scope>NUCLEOTIDE SEQUENCE</scope>
    <source>
        <strain evidence="4">CBS 232.78</strain>
    </source>
</reference>
<comment type="caution">
    <text evidence="4">The sequence shown here is derived from an EMBL/GenBank/DDBJ whole genome shotgun (WGS) entry which is preliminary data.</text>
</comment>
<dbReference type="PROSITE" id="PS51549">
    <property type="entry name" value="DM13"/>
    <property type="match status" value="1"/>
</dbReference>
<accession>A0AAE0NYG7</accession>
<gene>
    <name evidence="4" type="ORF">B0H63DRAFT_507455</name>
</gene>
<keyword evidence="5" id="KW-1185">Reference proteome</keyword>
<dbReference type="EMBL" id="JAULSW010000002">
    <property type="protein sequence ID" value="KAK3390011.1"/>
    <property type="molecule type" value="Genomic_DNA"/>
</dbReference>
<feature type="region of interest" description="Disordered" evidence="1">
    <location>
        <begin position="133"/>
        <end position="154"/>
    </location>
</feature>
<feature type="chain" id="PRO_5042027391" description="DM13 domain-containing protein" evidence="2">
    <location>
        <begin position="21"/>
        <end position="154"/>
    </location>
</feature>
<dbReference type="PANTHER" id="PTHR47281:SF1">
    <property type="entry name" value="OS09G0557700 PROTEIN"/>
    <property type="match status" value="1"/>
</dbReference>
<organism evidence="4 5">
    <name type="scientific">Podospora didyma</name>
    <dbReference type="NCBI Taxonomy" id="330526"/>
    <lineage>
        <taxon>Eukaryota</taxon>
        <taxon>Fungi</taxon>
        <taxon>Dikarya</taxon>
        <taxon>Ascomycota</taxon>
        <taxon>Pezizomycotina</taxon>
        <taxon>Sordariomycetes</taxon>
        <taxon>Sordariomycetidae</taxon>
        <taxon>Sordariales</taxon>
        <taxon>Podosporaceae</taxon>
        <taxon>Podospora</taxon>
    </lineage>
</organism>
<sequence length="154" mass="15604">MQSKLFTVLAISATLHLTAAADSKAGWTGQLSSLDGGLGGIVTVVDNTTLMVNKYTLEDASAPALYWWGSASANLKGGFRISNKHVTEAATSDTLTIALDAGKTVADFATVGLWCEKFSANFGQATLAAPVPGQTGGGSTQPAKQNAGAANVVG</sequence>
<dbReference type="Pfam" id="PF10517">
    <property type="entry name" value="DM13"/>
    <property type="match status" value="1"/>
</dbReference>
<reference evidence="4" key="2">
    <citation type="submission" date="2023-06" db="EMBL/GenBank/DDBJ databases">
        <authorList>
            <consortium name="Lawrence Berkeley National Laboratory"/>
            <person name="Haridas S."/>
            <person name="Hensen N."/>
            <person name="Bonometti L."/>
            <person name="Westerberg I."/>
            <person name="Brannstrom I.O."/>
            <person name="Guillou S."/>
            <person name="Cros-Aarteil S."/>
            <person name="Calhoun S."/>
            <person name="Kuo A."/>
            <person name="Mondo S."/>
            <person name="Pangilinan J."/>
            <person name="Riley R."/>
            <person name="LaButti K."/>
            <person name="Andreopoulos B."/>
            <person name="Lipzen A."/>
            <person name="Chen C."/>
            <person name="Yanf M."/>
            <person name="Daum C."/>
            <person name="Ng V."/>
            <person name="Clum A."/>
            <person name="Steindorff A."/>
            <person name="Ohm R."/>
            <person name="Martin F."/>
            <person name="Silar P."/>
            <person name="Natvig D."/>
            <person name="Lalanne C."/>
            <person name="Gautier V."/>
            <person name="Ament-velasquez S.L."/>
            <person name="Kruys A."/>
            <person name="Hutchinson M.I."/>
            <person name="Powell A.J."/>
            <person name="Barry K."/>
            <person name="Miller A.N."/>
            <person name="Grigoriev I.V."/>
            <person name="Debuchy R."/>
            <person name="Gladieux P."/>
            <person name="Thoren M.H."/>
            <person name="Johannesson H."/>
        </authorList>
    </citation>
    <scope>NUCLEOTIDE SEQUENCE</scope>
    <source>
        <strain evidence="4">CBS 232.78</strain>
    </source>
</reference>
<proteinExistence type="predicted"/>
<evidence type="ECO:0000313" key="5">
    <source>
        <dbReference type="Proteomes" id="UP001285441"/>
    </source>
</evidence>
<dbReference type="Proteomes" id="UP001285441">
    <property type="component" value="Unassembled WGS sequence"/>
</dbReference>
<name>A0AAE0NYG7_9PEZI</name>
<dbReference type="InterPro" id="IPR045879">
    <property type="entry name" value="B561A"/>
</dbReference>
<dbReference type="AlphaFoldDB" id="A0AAE0NYG7"/>
<dbReference type="PANTHER" id="PTHR47281">
    <property type="entry name" value="OS09G0557700 PROTEIN"/>
    <property type="match status" value="1"/>
</dbReference>
<evidence type="ECO:0000313" key="4">
    <source>
        <dbReference type="EMBL" id="KAK3390011.1"/>
    </source>
</evidence>
<dbReference type="InterPro" id="IPR019545">
    <property type="entry name" value="DM13_domain"/>
</dbReference>
<evidence type="ECO:0000256" key="2">
    <source>
        <dbReference type="SAM" id="SignalP"/>
    </source>
</evidence>
<protein>
    <recommendedName>
        <fullName evidence="3">DM13 domain-containing protein</fullName>
    </recommendedName>
</protein>